<keyword evidence="3" id="KW-1185">Reference proteome</keyword>
<protein>
    <submittedName>
        <fullName evidence="2">Uncharacterized protein</fullName>
    </submittedName>
</protein>
<proteinExistence type="predicted"/>
<organism evidence="2 3">
    <name type="scientific">Dreissena polymorpha</name>
    <name type="common">Zebra mussel</name>
    <name type="synonym">Mytilus polymorpha</name>
    <dbReference type="NCBI Taxonomy" id="45954"/>
    <lineage>
        <taxon>Eukaryota</taxon>
        <taxon>Metazoa</taxon>
        <taxon>Spiralia</taxon>
        <taxon>Lophotrochozoa</taxon>
        <taxon>Mollusca</taxon>
        <taxon>Bivalvia</taxon>
        <taxon>Autobranchia</taxon>
        <taxon>Heteroconchia</taxon>
        <taxon>Euheterodonta</taxon>
        <taxon>Imparidentia</taxon>
        <taxon>Neoheterodontei</taxon>
        <taxon>Myida</taxon>
        <taxon>Dreissenoidea</taxon>
        <taxon>Dreissenidae</taxon>
        <taxon>Dreissena</taxon>
    </lineage>
</organism>
<feature type="transmembrane region" description="Helical" evidence="1">
    <location>
        <begin position="32"/>
        <end position="51"/>
    </location>
</feature>
<evidence type="ECO:0000256" key="1">
    <source>
        <dbReference type="SAM" id="Phobius"/>
    </source>
</evidence>
<keyword evidence="1" id="KW-0472">Membrane</keyword>
<reference evidence="2" key="1">
    <citation type="journal article" date="2019" name="bioRxiv">
        <title>The Genome of the Zebra Mussel, Dreissena polymorpha: A Resource for Invasive Species Research.</title>
        <authorList>
            <person name="McCartney M.A."/>
            <person name="Auch B."/>
            <person name="Kono T."/>
            <person name="Mallez S."/>
            <person name="Zhang Y."/>
            <person name="Obille A."/>
            <person name="Becker A."/>
            <person name="Abrahante J.E."/>
            <person name="Garbe J."/>
            <person name="Badalamenti J.P."/>
            <person name="Herman A."/>
            <person name="Mangelson H."/>
            <person name="Liachko I."/>
            <person name="Sullivan S."/>
            <person name="Sone E.D."/>
            <person name="Koren S."/>
            <person name="Silverstein K.A.T."/>
            <person name="Beckman K.B."/>
            <person name="Gohl D.M."/>
        </authorList>
    </citation>
    <scope>NUCLEOTIDE SEQUENCE</scope>
    <source>
        <strain evidence="2">Duluth1</strain>
        <tissue evidence="2">Whole animal</tissue>
    </source>
</reference>
<name>A0A9D4GBB5_DREPO</name>
<dbReference type="EMBL" id="JAIWYP010000006">
    <property type="protein sequence ID" value="KAH3813788.1"/>
    <property type="molecule type" value="Genomic_DNA"/>
</dbReference>
<sequence>MYAENIIGKSDDTTVLSVITKSSISDNGSSPTVGAAVGGSVAGTIAVVLAVL</sequence>
<dbReference type="Proteomes" id="UP000828390">
    <property type="component" value="Unassembled WGS sequence"/>
</dbReference>
<dbReference type="AlphaFoldDB" id="A0A9D4GBB5"/>
<evidence type="ECO:0000313" key="3">
    <source>
        <dbReference type="Proteomes" id="UP000828390"/>
    </source>
</evidence>
<keyword evidence="1" id="KW-1133">Transmembrane helix</keyword>
<reference evidence="2" key="2">
    <citation type="submission" date="2020-11" db="EMBL/GenBank/DDBJ databases">
        <authorList>
            <person name="McCartney M.A."/>
            <person name="Auch B."/>
            <person name="Kono T."/>
            <person name="Mallez S."/>
            <person name="Becker A."/>
            <person name="Gohl D.M."/>
            <person name="Silverstein K.A.T."/>
            <person name="Koren S."/>
            <person name="Bechman K.B."/>
            <person name="Herman A."/>
            <person name="Abrahante J.E."/>
            <person name="Garbe J."/>
        </authorList>
    </citation>
    <scope>NUCLEOTIDE SEQUENCE</scope>
    <source>
        <strain evidence="2">Duluth1</strain>
        <tissue evidence="2">Whole animal</tissue>
    </source>
</reference>
<gene>
    <name evidence="2" type="ORF">DPMN_142256</name>
</gene>
<accession>A0A9D4GBB5</accession>
<evidence type="ECO:0000313" key="2">
    <source>
        <dbReference type="EMBL" id="KAH3813788.1"/>
    </source>
</evidence>
<keyword evidence="1" id="KW-0812">Transmembrane</keyword>
<comment type="caution">
    <text evidence="2">The sequence shown here is derived from an EMBL/GenBank/DDBJ whole genome shotgun (WGS) entry which is preliminary data.</text>
</comment>